<keyword evidence="1" id="KW-0812">Transmembrane</keyword>
<dbReference type="InterPro" id="IPR000014">
    <property type="entry name" value="PAS"/>
</dbReference>
<keyword evidence="1" id="KW-0472">Membrane</keyword>
<dbReference type="InterPro" id="IPR043128">
    <property type="entry name" value="Rev_trsase/Diguanyl_cyclase"/>
</dbReference>
<feature type="domain" description="EAL" evidence="4">
    <location>
        <begin position="824"/>
        <end position="1078"/>
    </location>
</feature>
<dbReference type="InterPro" id="IPR035965">
    <property type="entry name" value="PAS-like_dom_sf"/>
</dbReference>
<dbReference type="Gene3D" id="3.30.450.20">
    <property type="entry name" value="PAS domain"/>
    <property type="match status" value="3"/>
</dbReference>
<dbReference type="Pfam" id="PF13682">
    <property type="entry name" value="CZB"/>
    <property type="match status" value="1"/>
</dbReference>
<dbReference type="PROSITE" id="PS50883">
    <property type="entry name" value="EAL"/>
    <property type="match status" value="1"/>
</dbReference>
<evidence type="ECO:0000259" key="3">
    <source>
        <dbReference type="PROSITE" id="PS50113"/>
    </source>
</evidence>
<dbReference type="NCBIfam" id="TIGR00229">
    <property type="entry name" value="sensory_box"/>
    <property type="match status" value="3"/>
</dbReference>
<gene>
    <name evidence="7" type="ORF">SFSGTM_27540</name>
</gene>
<keyword evidence="1" id="KW-1133">Transmembrane helix</keyword>
<dbReference type="SUPFAM" id="SSF55073">
    <property type="entry name" value="Nucleotide cyclase"/>
    <property type="match status" value="1"/>
</dbReference>
<feature type="transmembrane region" description="Helical" evidence="1">
    <location>
        <begin position="161"/>
        <end position="177"/>
    </location>
</feature>
<feature type="domain" description="PAS" evidence="2">
    <location>
        <begin position="520"/>
        <end position="593"/>
    </location>
</feature>
<feature type="domain" description="PAC" evidence="3">
    <location>
        <begin position="467"/>
        <end position="519"/>
    </location>
</feature>
<accession>A0A809RKE8</accession>
<evidence type="ECO:0000259" key="6">
    <source>
        <dbReference type="PROSITE" id="PS50887"/>
    </source>
</evidence>
<organism evidence="7 8">
    <name type="scientific">Sulfuriferula nivalis</name>
    <dbReference type="NCBI Taxonomy" id="2675298"/>
    <lineage>
        <taxon>Bacteria</taxon>
        <taxon>Pseudomonadati</taxon>
        <taxon>Pseudomonadota</taxon>
        <taxon>Betaproteobacteria</taxon>
        <taxon>Nitrosomonadales</taxon>
        <taxon>Sulfuricellaceae</taxon>
        <taxon>Sulfuriferula</taxon>
    </lineage>
</organism>
<dbReference type="NCBIfam" id="TIGR00254">
    <property type="entry name" value="GGDEF"/>
    <property type="match status" value="1"/>
</dbReference>
<dbReference type="InterPro" id="IPR013655">
    <property type="entry name" value="PAS_fold_3"/>
</dbReference>
<evidence type="ECO:0000259" key="4">
    <source>
        <dbReference type="PROSITE" id="PS50883"/>
    </source>
</evidence>
<dbReference type="AlphaFoldDB" id="A0A809RKE8"/>
<dbReference type="InterPro" id="IPR035919">
    <property type="entry name" value="EAL_sf"/>
</dbReference>
<dbReference type="PANTHER" id="PTHR44757:SF4">
    <property type="entry name" value="DIGUANYLATE CYCLASE DGCE-RELATED"/>
    <property type="match status" value="1"/>
</dbReference>
<feature type="domain" description="PAS" evidence="2">
    <location>
        <begin position="378"/>
        <end position="424"/>
    </location>
</feature>
<dbReference type="SMART" id="SM00086">
    <property type="entry name" value="PAC"/>
    <property type="match status" value="3"/>
</dbReference>
<dbReference type="Pfam" id="PF00672">
    <property type="entry name" value="HAMP"/>
    <property type="match status" value="1"/>
</dbReference>
<proteinExistence type="predicted"/>
<evidence type="ECO:0000256" key="1">
    <source>
        <dbReference type="SAM" id="Phobius"/>
    </source>
</evidence>
<dbReference type="Gene3D" id="6.10.340.10">
    <property type="match status" value="1"/>
</dbReference>
<dbReference type="SMART" id="SM00091">
    <property type="entry name" value="PAS"/>
    <property type="match status" value="3"/>
</dbReference>
<protein>
    <recommendedName>
        <fullName evidence="9">Diguanylate cyclase/phosphodiesterase</fullName>
    </recommendedName>
</protein>
<dbReference type="EMBL" id="AP021881">
    <property type="protein sequence ID" value="BBP02046.1"/>
    <property type="molecule type" value="Genomic_DNA"/>
</dbReference>
<dbReference type="InterPro" id="IPR025991">
    <property type="entry name" value="Chemoreceptor_zinc-bind_dom"/>
</dbReference>
<dbReference type="Pfam" id="PF00990">
    <property type="entry name" value="GGDEF"/>
    <property type="match status" value="1"/>
</dbReference>
<dbReference type="Gene3D" id="3.30.70.270">
    <property type="match status" value="1"/>
</dbReference>
<reference evidence="8" key="1">
    <citation type="submission" date="2019-11" db="EMBL/GenBank/DDBJ databases">
        <title>Isolation and characterization of a novel species in the genus Sulfuriferula.</title>
        <authorList>
            <person name="Mochizuki J."/>
            <person name="Kojima H."/>
            <person name="Fukui M."/>
        </authorList>
    </citation>
    <scope>NUCLEOTIDE SEQUENCE [LARGE SCALE GENOMIC DNA]</scope>
    <source>
        <strain evidence="8">SGTM</strain>
    </source>
</reference>
<dbReference type="InterPro" id="IPR001633">
    <property type="entry name" value="EAL_dom"/>
</dbReference>
<dbReference type="GO" id="GO:0003824">
    <property type="term" value="F:catalytic activity"/>
    <property type="evidence" value="ECO:0007669"/>
    <property type="project" value="UniProtKB-ARBA"/>
</dbReference>
<dbReference type="Proteomes" id="UP000463939">
    <property type="component" value="Chromosome"/>
</dbReference>
<dbReference type="SMART" id="SM00304">
    <property type="entry name" value="HAMP"/>
    <property type="match status" value="1"/>
</dbReference>
<dbReference type="GO" id="GO:0016020">
    <property type="term" value="C:membrane"/>
    <property type="evidence" value="ECO:0007669"/>
    <property type="project" value="InterPro"/>
</dbReference>
<dbReference type="Pfam" id="PF13426">
    <property type="entry name" value="PAS_9"/>
    <property type="match status" value="1"/>
</dbReference>
<dbReference type="InterPro" id="IPR000700">
    <property type="entry name" value="PAS-assoc_C"/>
</dbReference>
<dbReference type="KEGG" id="sniv:SFSGTM_27540"/>
<dbReference type="CDD" id="cd01948">
    <property type="entry name" value="EAL"/>
    <property type="match status" value="1"/>
</dbReference>
<dbReference type="PROSITE" id="PS50112">
    <property type="entry name" value="PAS"/>
    <property type="match status" value="3"/>
</dbReference>
<dbReference type="InterPro" id="IPR000160">
    <property type="entry name" value="GGDEF_dom"/>
</dbReference>
<dbReference type="SUPFAM" id="SSF141868">
    <property type="entry name" value="EAL domain-like"/>
    <property type="match status" value="1"/>
</dbReference>
<dbReference type="InterPro" id="IPR013767">
    <property type="entry name" value="PAS_fold"/>
</dbReference>
<sequence length="1215" mass="136095">MKYIRDMSLLVRLLCGVMGIVLMIATLILSLSVSQERELGALRAQSTMHQMQVLTLPTIVEGVVTGDYASIKQNLSMQAQLRPEVSKLVWRNQRGMTVVGYVPAGQSAAPLWFLQTMGLPSVELVAPLNFSGQAYGDLSMTFDPTERNDALWRDFIRYTKLVVLALILISGFVYWVLRRSLHTIADLAQAVAQMQSGNYNYVVPEQGAPELRLLVRAFNEGNSRLGSLIKTLRQRDMEQVEQLEEIHAKNFSLQEQHRAVNAAAILVETDLAGNITYANEKFAMVSGYSREELLGKNHREFSSGIHTQAFYAELWRTITTGKVWHGEICNRAKDGHLYWVDTTIVPMLDEETQKPWCYKVIRFDITARKFAESEALRVSHQLRSVMQAAVEVSIISTDLHGVITLFNAGAERMLGYAAEEFVGKATPAVFHLAEEVIAYGAILSAEFGREIAGFDVFITRAIVEGQERREWMYVRKDGVHIQVSLGVTPVRDLNGVITGYLGIALDVTQRKVLEHALYLEKERAEVTLASIGDAVLTTDELGNVVFLNQVAEKLTGWTQPDAVGLPIEQIFHIVNEHSREIVSNPVREALGSASIVALANHTLLIAQDGTEYHIEDSAAPIMMGDHSLLGCVLVFHDVSDKHRLMSAVRWQAGHDVLTNLPNRALLNDRFILTLSNARRSNTLTAVCLLDLDDFKPINDTYGHEAGDAVLIEVARRLSMVIRGEDTAARLGGDEFVLLINDLHDVDEIEIAMCRILAAIAQPYKIGNVAVTVSASLGVTVYPLDDVDADTLMRHADQAMYQAKIGGRNRYHLFDVDKDVATRTNLERVNRIRQALYADEFVLYYQPKVNMRTGTVQGMEALLRWQHPEQGLVPPMEFLPLVEQTDLIIEIGEWVIVQALQQIGHWLQLGKFWEVSVNIAGLHFQQANFADRLTQLLKQHPEVPANLLEIEILESATIGNLDYARDTIERCQSLGVRFALDDFGTGYSSLSYLKRLPADVLKIDQSFVRDMLSDKSGIALIEAVISLAKVFGNEVIAEGVETSEHGVLLLRLGCDRGQGYGIARPMPAANVLEWAQQYQPDKNWQLWANAHWDLSDFPLLIAQYDHLTWIKKVMSSIFNEPLAMTEAELVDHHHCRFGRWFYGLGKQRYGHLAEYAALESVHADVHRVGQEIVRLHADGKIMAAKQLSEKLLSLKEQVLVLLADLQRKVARSIKTD</sequence>
<dbReference type="PANTHER" id="PTHR44757">
    <property type="entry name" value="DIGUANYLATE CYCLASE DGCP"/>
    <property type="match status" value="1"/>
</dbReference>
<dbReference type="Pfam" id="PF00563">
    <property type="entry name" value="EAL"/>
    <property type="match status" value="1"/>
</dbReference>
<evidence type="ECO:0008006" key="9">
    <source>
        <dbReference type="Google" id="ProtNLM"/>
    </source>
</evidence>
<dbReference type="PROSITE" id="PS50113">
    <property type="entry name" value="PAC"/>
    <property type="match status" value="1"/>
</dbReference>
<dbReference type="GO" id="GO:0007165">
    <property type="term" value="P:signal transduction"/>
    <property type="evidence" value="ECO:0007669"/>
    <property type="project" value="InterPro"/>
</dbReference>
<evidence type="ECO:0000259" key="5">
    <source>
        <dbReference type="PROSITE" id="PS50885"/>
    </source>
</evidence>
<dbReference type="Gene3D" id="3.20.20.450">
    <property type="entry name" value="EAL domain"/>
    <property type="match status" value="1"/>
</dbReference>
<dbReference type="RefSeq" id="WP_162085742.1">
    <property type="nucleotide sequence ID" value="NZ_AP021881.1"/>
</dbReference>
<dbReference type="InterPro" id="IPR001610">
    <property type="entry name" value="PAC"/>
</dbReference>
<dbReference type="SMART" id="SM00052">
    <property type="entry name" value="EAL"/>
    <property type="match status" value="1"/>
</dbReference>
<dbReference type="PROSITE" id="PS50887">
    <property type="entry name" value="GGDEF"/>
    <property type="match status" value="1"/>
</dbReference>
<feature type="transmembrane region" description="Helical" evidence="1">
    <location>
        <begin position="9"/>
        <end position="31"/>
    </location>
</feature>
<dbReference type="GO" id="GO:0006355">
    <property type="term" value="P:regulation of DNA-templated transcription"/>
    <property type="evidence" value="ECO:0007669"/>
    <property type="project" value="InterPro"/>
</dbReference>
<dbReference type="CDD" id="cd06225">
    <property type="entry name" value="HAMP"/>
    <property type="match status" value="1"/>
</dbReference>
<evidence type="ECO:0000259" key="2">
    <source>
        <dbReference type="PROSITE" id="PS50112"/>
    </source>
</evidence>
<dbReference type="InterPro" id="IPR052155">
    <property type="entry name" value="Biofilm_reg_signaling"/>
</dbReference>
<dbReference type="Pfam" id="PF00989">
    <property type="entry name" value="PAS"/>
    <property type="match status" value="1"/>
</dbReference>
<feature type="domain" description="PAS" evidence="2">
    <location>
        <begin position="270"/>
        <end position="297"/>
    </location>
</feature>
<dbReference type="Pfam" id="PF08447">
    <property type="entry name" value="PAS_3"/>
    <property type="match status" value="1"/>
</dbReference>
<dbReference type="CDD" id="cd01949">
    <property type="entry name" value="GGDEF"/>
    <property type="match status" value="1"/>
</dbReference>
<dbReference type="SMART" id="SM00267">
    <property type="entry name" value="GGDEF"/>
    <property type="match status" value="1"/>
</dbReference>
<keyword evidence="8" id="KW-1185">Reference proteome</keyword>
<feature type="domain" description="GGDEF" evidence="6">
    <location>
        <begin position="682"/>
        <end position="815"/>
    </location>
</feature>
<name>A0A809RKE8_9PROT</name>
<feature type="domain" description="HAMP" evidence="5">
    <location>
        <begin position="178"/>
        <end position="230"/>
    </location>
</feature>
<dbReference type="CDD" id="cd00130">
    <property type="entry name" value="PAS"/>
    <property type="match status" value="3"/>
</dbReference>
<dbReference type="SUPFAM" id="SSF55785">
    <property type="entry name" value="PYP-like sensor domain (PAS domain)"/>
    <property type="match status" value="3"/>
</dbReference>
<dbReference type="Gene3D" id="1.20.120.30">
    <property type="entry name" value="Aspartate receptor, ligand-binding domain"/>
    <property type="match status" value="1"/>
</dbReference>
<evidence type="ECO:0000313" key="8">
    <source>
        <dbReference type="Proteomes" id="UP000463939"/>
    </source>
</evidence>
<dbReference type="PROSITE" id="PS50885">
    <property type="entry name" value="HAMP"/>
    <property type="match status" value="1"/>
</dbReference>
<dbReference type="InterPro" id="IPR003660">
    <property type="entry name" value="HAMP_dom"/>
</dbReference>
<dbReference type="FunFam" id="3.30.70.270:FF:000001">
    <property type="entry name" value="Diguanylate cyclase domain protein"/>
    <property type="match status" value="1"/>
</dbReference>
<dbReference type="InterPro" id="IPR029787">
    <property type="entry name" value="Nucleotide_cyclase"/>
</dbReference>
<evidence type="ECO:0000313" key="7">
    <source>
        <dbReference type="EMBL" id="BBP02046.1"/>
    </source>
</evidence>